<comment type="caution">
    <text evidence="1">The sequence shown here is derived from an EMBL/GenBank/DDBJ whole genome shotgun (WGS) entry which is preliminary data.</text>
</comment>
<gene>
    <name evidence="1" type="ORF">SFRA_019360</name>
</gene>
<protein>
    <submittedName>
        <fullName evidence="1">Uncharacterized protein</fullName>
    </submittedName>
</protein>
<reference evidence="1 2" key="1">
    <citation type="journal article" date="2014" name="Genome Announc.">
        <title>Draft Genome Sequence of Streptomyces fradiae ATCC 19609, a Strain Highly Sensitive to Antibiotics.</title>
        <authorList>
            <person name="Bekker O.B."/>
            <person name="Klimina K.M."/>
            <person name="Vatlin A.A."/>
            <person name="Zakharevich N.V."/>
            <person name="Kasianov A.S."/>
            <person name="Danilenko V.N."/>
        </authorList>
    </citation>
    <scope>NUCLEOTIDE SEQUENCE [LARGE SCALE GENOMIC DNA]</scope>
    <source>
        <strain evidence="1 2">ATCC 19609</strain>
    </source>
</reference>
<evidence type="ECO:0000313" key="1">
    <source>
        <dbReference type="EMBL" id="RKM93977.1"/>
    </source>
</evidence>
<dbReference type="Proteomes" id="UP000028058">
    <property type="component" value="Unassembled WGS sequence"/>
</dbReference>
<sequence length="100" mass="10541">MTELNTAAGACHKGFTYTADGRDLKVRKVTKTLAPAGADEAMGLEATVTAADGSKTPMKIIVARKGATLAYFPAVFPESRQGHDVTLPEEFVMAQLSKIG</sequence>
<name>A0A3R7HZJ2_9ACTN</name>
<dbReference type="EMBL" id="JNAD02000009">
    <property type="protein sequence ID" value="RKM93977.1"/>
    <property type="molecule type" value="Genomic_DNA"/>
</dbReference>
<keyword evidence="2" id="KW-1185">Reference proteome</keyword>
<evidence type="ECO:0000313" key="2">
    <source>
        <dbReference type="Proteomes" id="UP000028058"/>
    </source>
</evidence>
<dbReference type="OrthoDB" id="4180700at2"/>
<organism evidence="1 2">
    <name type="scientific">Streptomyces xinghaiensis</name>
    <dbReference type="NCBI Taxonomy" id="1038928"/>
    <lineage>
        <taxon>Bacteria</taxon>
        <taxon>Bacillati</taxon>
        <taxon>Actinomycetota</taxon>
        <taxon>Actinomycetes</taxon>
        <taxon>Kitasatosporales</taxon>
        <taxon>Streptomycetaceae</taxon>
        <taxon>Streptomyces</taxon>
    </lineage>
</organism>
<accession>A0A3R7HZJ2</accession>
<dbReference type="AlphaFoldDB" id="A0A3R7HZJ2"/>
<proteinExistence type="predicted"/>